<name>A0ABR4PJ03_9HELO</name>
<dbReference type="EMBL" id="JBFCZG010000004">
    <property type="protein sequence ID" value="KAL3423290.1"/>
    <property type="molecule type" value="Genomic_DNA"/>
</dbReference>
<keyword evidence="5" id="KW-1185">Reference proteome</keyword>
<dbReference type="SUPFAM" id="SSF51735">
    <property type="entry name" value="NAD(P)-binding Rossmann-fold domains"/>
    <property type="match status" value="1"/>
</dbReference>
<evidence type="ECO:0000256" key="2">
    <source>
        <dbReference type="ARBA" id="ARBA00023002"/>
    </source>
</evidence>
<dbReference type="PANTHER" id="PTHR45348:SF2">
    <property type="entry name" value="ZINC-TYPE ALCOHOL DEHYDROGENASE-LIKE PROTEIN C2E1P3.01"/>
    <property type="match status" value="1"/>
</dbReference>
<gene>
    <name evidence="4" type="ORF">PVAG01_05037</name>
</gene>
<dbReference type="InterPro" id="IPR020843">
    <property type="entry name" value="ER"/>
</dbReference>
<proteinExistence type="inferred from homology"/>
<dbReference type="InterPro" id="IPR013154">
    <property type="entry name" value="ADH-like_N"/>
</dbReference>
<dbReference type="Pfam" id="PF08240">
    <property type="entry name" value="ADH_N"/>
    <property type="match status" value="1"/>
</dbReference>
<dbReference type="Gene3D" id="3.90.180.10">
    <property type="entry name" value="Medium-chain alcohol dehydrogenases, catalytic domain"/>
    <property type="match status" value="1"/>
</dbReference>
<dbReference type="SMART" id="SM00829">
    <property type="entry name" value="PKS_ER"/>
    <property type="match status" value="1"/>
</dbReference>
<evidence type="ECO:0000313" key="4">
    <source>
        <dbReference type="EMBL" id="KAL3423290.1"/>
    </source>
</evidence>
<reference evidence="4 5" key="1">
    <citation type="submission" date="2024-06" db="EMBL/GenBank/DDBJ databases">
        <title>Complete genome of Phlyctema vagabunda strain 19-DSS-EL-015.</title>
        <authorList>
            <person name="Fiorenzani C."/>
        </authorList>
    </citation>
    <scope>NUCLEOTIDE SEQUENCE [LARGE SCALE GENOMIC DNA]</scope>
    <source>
        <strain evidence="4 5">19-DSS-EL-015</strain>
    </source>
</reference>
<evidence type="ECO:0000256" key="1">
    <source>
        <dbReference type="ARBA" id="ARBA00008072"/>
    </source>
</evidence>
<evidence type="ECO:0000259" key="3">
    <source>
        <dbReference type="SMART" id="SM00829"/>
    </source>
</evidence>
<dbReference type="InterPro" id="IPR036291">
    <property type="entry name" value="NAD(P)-bd_dom_sf"/>
</dbReference>
<keyword evidence="2" id="KW-0560">Oxidoreductase</keyword>
<comment type="similarity">
    <text evidence="1">Belongs to the zinc-containing alcohol dehydrogenase family.</text>
</comment>
<organism evidence="4 5">
    <name type="scientific">Phlyctema vagabunda</name>
    <dbReference type="NCBI Taxonomy" id="108571"/>
    <lineage>
        <taxon>Eukaryota</taxon>
        <taxon>Fungi</taxon>
        <taxon>Dikarya</taxon>
        <taxon>Ascomycota</taxon>
        <taxon>Pezizomycotina</taxon>
        <taxon>Leotiomycetes</taxon>
        <taxon>Helotiales</taxon>
        <taxon>Dermateaceae</taxon>
        <taxon>Phlyctema</taxon>
    </lineage>
</organism>
<dbReference type="CDD" id="cd08249">
    <property type="entry name" value="enoyl_reductase_like"/>
    <property type="match status" value="1"/>
</dbReference>
<dbReference type="InterPro" id="IPR011032">
    <property type="entry name" value="GroES-like_sf"/>
</dbReference>
<evidence type="ECO:0000313" key="5">
    <source>
        <dbReference type="Proteomes" id="UP001629113"/>
    </source>
</evidence>
<protein>
    <submittedName>
        <fullName evidence="4">Zinc-type alcohol dehydrogenase-like protein C2E1P3.01-like protein 4</fullName>
    </submittedName>
</protein>
<dbReference type="SUPFAM" id="SSF50129">
    <property type="entry name" value="GroES-like"/>
    <property type="match status" value="1"/>
</dbReference>
<accession>A0ABR4PJ03</accession>
<dbReference type="Proteomes" id="UP001629113">
    <property type="component" value="Unassembled WGS sequence"/>
</dbReference>
<dbReference type="Gene3D" id="3.40.50.720">
    <property type="entry name" value="NAD(P)-binding Rossmann-like Domain"/>
    <property type="match status" value="1"/>
</dbReference>
<dbReference type="InterPro" id="IPR047122">
    <property type="entry name" value="Trans-enoyl_RdTase-like"/>
</dbReference>
<comment type="caution">
    <text evidence="4">The sequence shown here is derived from an EMBL/GenBank/DDBJ whole genome shotgun (WGS) entry which is preliminary data.</text>
</comment>
<feature type="domain" description="Enoyl reductase (ER)" evidence="3">
    <location>
        <begin position="10"/>
        <end position="340"/>
    </location>
</feature>
<sequence length="345" mass="37140">MRGVIVPKAGAPFEVVETLEKPEPKKNEILVKSIVTGLNPMENFMQNGLLVEGWPIVLGCDASGVVAEIGEGVAKFKVGDPVFGCSKVGFPGYMTFQEYFLMDEKLAFKRPGHISSESAATTGVASLTASLGLVSGMKLSLSEPKLKSAHSEWIVILGGASSVGQFAIQLSKLNGYTVLASCSPTSNELVRSIGADATLSYKDEFEDQLAQIKSVTKGNFARVYDASAQSSELALKALATTSQASKKYFATTNDWSPMDVSDYDVEVYRIGLGQLGRSGNAFVDKTNSDIIDYIPQLEKLFETGALKPLEYHVAGHGFEGVLEGLEFLNNGDKMGRKIVVRLQDE</sequence>
<dbReference type="PANTHER" id="PTHR45348">
    <property type="entry name" value="HYPOTHETICAL OXIDOREDUCTASE (EUROFUNG)"/>
    <property type="match status" value="1"/>
</dbReference>